<feature type="compositionally biased region" description="Basic residues" evidence="1">
    <location>
        <begin position="58"/>
        <end position="68"/>
    </location>
</feature>
<feature type="region of interest" description="Disordered" evidence="1">
    <location>
        <begin position="1"/>
        <end position="119"/>
    </location>
</feature>
<feature type="non-terminal residue" evidence="2">
    <location>
        <position position="1"/>
    </location>
</feature>
<dbReference type="EMBL" id="SRPW01003880">
    <property type="protein sequence ID" value="KAG5985899.1"/>
    <property type="molecule type" value="Genomic_DNA"/>
</dbReference>
<comment type="caution">
    <text evidence="2">The sequence shown here is derived from an EMBL/GenBank/DDBJ whole genome shotgun (WGS) entry which is preliminary data.</text>
</comment>
<gene>
    <name evidence="2" type="ORF">E4U43_005809</name>
</gene>
<sequence length="255" mass="27121">TFAKANAGPVRSESQPSTCICSKTSQAPSSAFSDAETARGGGHLTLDDGATRTVRPDYRHRHHRHRHRGDSGEVGAVEADSSGAGKQVSGDLEKKKKKKKKRRLGGAPSPFATTSTSTSTIVALKREGALPLHRARHRRVTRAHLDKAFGITAQIPCALSESPPFWPFWGCNSAFESASDMATPLLSLSDIDWGSDDDGGDNYGNPIININAFTNANINGHSRVDQFVLVGTPPLAYPGPLASSTSTTMSANRVS</sequence>
<organism evidence="2 3">
    <name type="scientific">Claviceps pusilla</name>
    <dbReference type="NCBI Taxonomy" id="123648"/>
    <lineage>
        <taxon>Eukaryota</taxon>
        <taxon>Fungi</taxon>
        <taxon>Dikarya</taxon>
        <taxon>Ascomycota</taxon>
        <taxon>Pezizomycotina</taxon>
        <taxon>Sordariomycetes</taxon>
        <taxon>Hypocreomycetidae</taxon>
        <taxon>Hypocreales</taxon>
        <taxon>Clavicipitaceae</taxon>
        <taxon>Claviceps</taxon>
    </lineage>
</organism>
<evidence type="ECO:0000256" key="1">
    <source>
        <dbReference type="SAM" id="MobiDB-lite"/>
    </source>
</evidence>
<evidence type="ECO:0000313" key="3">
    <source>
        <dbReference type="Proteomes" id="UP000748025"/>
    </source>
</evidence>
<dbReference type="AlphaFoldDB" id="A0A9P7SVY1"/>
<proteinExistence type="predicted"/>
<protein>
    <submittedName>
        <fullName evidence="2">Uncharacterized protein</fullName>
    </submittedName>
</protein>
<evidence type="ECO:0000313" key="2">
    <source>
        <dbReference type="EMBL" id="KAG5985899.1"/>
    </source>
</evidence>
<reference evidence="2" key="1">
    <citation type="journal article" date="2020" name="bioRxiv">
        <title>Whole genome comparisons of ergot fungi reveals the divergence and evolution of species within the genus Claviceps are the result of varying mechanisms driving genome evolution and host range expansion.</title>
        <authorList>
            <person name="Wyka S.A."/>
            <person name="Mondo S.J."/>
            <person name="Liu M."/>
            <person name="Dettman J."/>
            <person name="Nalam V."/>
            <person name="Broders K.D."/>
        </authorList>
    </citation>
    <scope>NUCLEOTIDE SEQUENCE</scope>
    <source>
        <strain evidence="2">CCC 602</strain>
    </source>
</reference>
<dbReference type="Proteomes" id="UP000748025">
    <property type="component" value="Unassembled WGS sequence"/>
</dbReference>
<keyword evidence="3" id="KW-1185">Reference proteome</keyword>
<name>A0A9P7SVY1_9HYPO</name>
<feature type="compositionally biased region" description="Polar residues" evidence="1">
    <location>
        <begin position="12"/>
        <end position="32"/>
    </location>
</feature>
<accession>A0A9P7SVY1</accession>
<feature type="compositionally biased region" description="Basic residues" evidence="1">
    <location>
        <begin position="95"/>
        <end position="104"/>
    </location>
</feature>
<feature type="compositionally biased region" description="Basic and acidic residues" evidence="1">
    <location>
        <begin position="45"/>
        <end position="57"/>
    </location>
</feature>